<feature type="transmembrane region" description="Helical" evidence="2">
    <location>
        <begin position="73"/>
        <end position="92"/>
    </location>
</feature>
<evidence type="ECO:0000313" key="3">
    <source>
        <dbReference type="EMBL" id="KHT53400.1"/>
    </source>
</evidence>
<dbReference type="RefSeq" id="WP_039219701.1">
    <property type="nucleotide sequence ID" value="NZ_JWLW01000014.1"/>
</dbReference>
<evidence type="ECO:0000256" key="2">
    <source>
        <dbReference type="SAM" id="Phobius"/>
    </source>
</evidence>
<dbReference type="PIRSF" id="PIRSF016789">
    <property type="entry name" value="DUF454"/>
    <property type="match status" value="1"/>
</dbReference>
<sequence>MKKVLYLSLGLFFTLLGIIGAFLPVMPTTVFLIGALFCFTQSSPRLENWLLQHPKYGPSLVAWRKHGAISKKVKCIACCSMLVSFILVCLFASVPIPAYIGIGLFMGIGAYFVVTRPSMPAV</sequence>
<evidence type="ECO:0000313" key="4">
    <source>
        <dbReference type="Proteomes" id="UP000031197"/>
    </source>
</evidence>
<feature type="transmembrane region" description="Helical" evidence="2">
    <location>
        <begin position="6"/>
        <end position="39"/>
    </location>
</feature>
<keyword evidence="1" id="KW-0997">Cell inner membrane</keyword>
<dbReference type="GO" id="GO:0005886">
    <property type="term" value="C:plasma membrane"/>
    <property type="evidence" value="ECO:0007669"/>
    <property type="project" value="UniProtKB-SubCell"/>
</dbReference>
<dbReference type="AlphaFoldDB" id="A0A0B3XVR1"/>
<keyword evidence="2" id="KW-0812">Transmembrane</keyword>
<dbReference type="PANTHER" id="PTHR35813">
    <property type="entry name" value="INNER MEMBRANE PROTEIN YBAN"/>
    <property type="match status" value="1"/>
</dbReference>
<reference evidence="3 4" key="1">
    <citation type="submission" date="2014-12" db="EMBL/GenBank/DDBJ databases">
        <title>Genome sequencing of Alteromonas marina AD001.</title>
        <authorList>
            <person name="Adrian T.G.S."/>
            <person name="Chan K.G."/>
        </authorList>
    </citation>
    <scope>NUCLEOTIDE SEQUENCE [LARGE SCALE GENOMIC DNA]</scope>
    <source>
        <strain evidence="3 4">AD001</strain>
    </source>
</reference>
<keyword evidence="1" id="KW-1003">Cell membrane</keyword>
<name>A0A0B3XVR1_9ALTE</name>
<keyword evidence="1 2" id="KW-0472">Membrane</keyword>
<dbReference type="Pfam" id="PF04304">
    <property type="entry name" value="DUF454"/>
    <property type="match status" value="1"/>
</dbReference>
<gene>
    <name evidence="3" type="ORF">RJ41_09310</name>
</gene>
<proteinExistence type="predicted"/>
<evidence type="ECO:0000256" key="1">
    <source>
        <dbReference type="PIRNR" id="PIRNR016789"/>
    </source>
</evidence>
<keyword evidence="4" id="KW-1185">Reference proteome</keyword>
<dbReference type="PANTHER" id="PTHR35813:SF1">
    <property type="entry name" value="INNER MEMBRANE PROTEIN YBAN"/>
    <property type="match status" value="1"/>
</dbReference>
<accession>A0A0B3XVR1</accession>
<dbReference type="Proteomes" id="UP000031197">
    <property type="component" value="Unassembled WGS sequence"/>
</dbReference>
<dbReference type="EMBL" id="JWLW01000014">
    <property type="protein sequence ID" value="KHT53400.1"/>
    <property type="molecule type" value="Genomic_DNA"/>
</dbReference>
<organism evidence="3 4">
    <name type="scientific">Alteromonas marina</name>
    <dbReference type="NCBI Taxonomy" id="203795"/>
    <lineage>
        <taxon>Bacteria</taxon>
        <taxon>Pseudomonadati</taxon>
        <taxon>Pseudomonadota</taxon>
        <taxon>Gammaproteobacteria</taxon>
        <taxon>Alteromonadales</taxon>
        <taxon>Alteromonadaceae</taxon>
        <taxon>Alteromonas/Salinimonas group</taxon>
        <taxon>Alteromonas</taxon>
    </lineage>
</organism>
<dbReference type="InterPro" id="IPR007401">
    <property type="entry name" value="DUF454"/>
</dbReference>
<protein>
    <recommendedName>
        <fullName evidence="1">Inner membrane protein</fullName>
    </recommendedName>
</protein>
<keyword evidence="2" id="KW-1133">Transmembrane helix</keyword>
<comment type="caution">
    <text evidence="3">The sequence shown here is derived from an EMBL/GenBank/DDBJ whole genome shotgun (WGS) entry which is preliminary data.</text>
</comment>
<comment type="subcellular location">
    <subcellularLocation>
        <location evidence="1">Cell inner membrane</location>
        <topology evidence="1">Multi-pass membrane protein</topology>
    </subcellularLocation>
</comment>
<dbReference type="OrthoDB" id="9816293at2"/>